<evidence type="ECO:0000313" key="2">
    <source>
        <dbReference type="Proteomes" id="UP000247483"/>
    </source>
</evidence>
<dbReference type="RefSeq" id="WP_110423342.1">
    <property type="nucleotide sequence ID" value="NZ_QGLP01000005.1"/>
</dbReference>
<organism evidence="1 2">
    <name type="scientific">Gilliamella apicola</name>
    <dbReference type="NCBI Taxonomy" id="1196095"/>
    <lineage>
        <taxon>Bacteria</taxon>
        <taxon>Pseudomonadati</taxon>
        <taxon>Pseudomonadota</taxon>
        <taxon>Gammaproteobacteria</taxon>
        <taxon>Orbales</taxon>
        <taxon>Orbaceae</taxon>
        <taxon>Gilliamella</taxon>
    </lineage>
</organism>
<dbReference type="Proteomes" id="UP000247483">
    <property type="component" value="Unassembled WGS sequence"/>
</dbReference>
<evidence type="ECO:0000313" key="1">
    <source>
        <dbReference type="EMBL" id="PXZ03966.1"/>
    </source>
</evidence>
<reference evidence="1 2" key="1">
    <citation type="submission" date="2018-05" db="EMBL/GenBank/DDBJ databases">
        <title>Reference genomes for bee gut microbiota database.</title>
        <authorList>
            <person name="Ellegaard K.M."/>
        </authorList>
    </citation>
    <scope>NUCLEOTIDE SEQUENCE [LARGE SCALE GENOMIC DNA]</scope>
    <source>
        <strain evidence="1 2">ESL0177</strain>
    </source>
</reference>
<proteinExistence type="predicted"/>
<dbReference type="EMBL" id="QGLP01000005">
    <property type="protein sequence ID" value="PXZ03966.1"/>
    <property type="molecule type" value="Genomic_DNA"/>
</dbReference>
<name>A0A2V4DZF0_9GAMM</name>
<gene>
    <name evidence="1" type="ORF">DKK79_06195</name>
</gene>
<protein>
    <submittedName>
        <fullName evidence="1">Uncharacterized protein</fullName>
    </submittedName>
</protein>
<comment type="caution">
    <text evidence="1">The sequence shown here is derived from an EMBL/GenBank/DDBJ whole genome shotgun (WGS) entry which is preliminary data.</text>
</comment>
<sequence>MSTYKIPDREGNLLNIIEEVSPLEWRRYNQRYPQVSVNNQLETKDCSNVPPYVAFRFENESEEIINKLKLLIRNYSGFIKWELHGHKRENLPGTNWVIRPFRITEIASLAGDKGLLPEEYLSEYEPEFGSLAFDDLNDLTKYIANNL</sequence>
<dbReference type="AlphaFoldDB" id="A0A2V4DZF0"/>
<accession>A0A2V4DZF0</accession>